<feature type="transmembrane region" description="Helical" evidence="1">
    <location>
        <begin position="62"/>
        <end position="85"/>
    </location>
</feature>
<comment type="caution">
    <text evidence="2">The sequence shown here is derived from an EMBL/GenBank/DDBJ whole genome shotgun (WGS) entry which is preliminary data.</text>
</comment>
<evidence type="ECO:0000313" key="3">
    <source>
        <dbReference type="Proteomes" id="UP000295620"/>
    </source>
</evidence>
<dbReference type="RefSeq" id="WP_133575924.1">
    <property type="nucleotide sequence ID" value="NZ_SNYC01000004.1"/>
</dbReference>
<keyword evidence="3" id="KW-1185">Reference proteome</keyword>
<dbReference type="EMBL" id="SNYC01000004">
    <property type="protein sequence ID" value="TDQ09873.1"/>
    <property type="molecule type" value="Genomic_DNA"/>
</dbReference>
<dbReference type="AlphaFoldDB" id="A0A4R6SXH5"/>
<organism evidence="2 3">
    <name type="scientific">Pedobacter metabolipauper</name>
    <dbReference type="NCBI Taxonomy" id="425513"/>
    <lineage>
        <taxon>Bacteria</taxon>
        <taxon>Pseudomonadati</taxon>
        <taxon>Bacteroidota</taxon>
        <taxon>Sphingobacteriia</taxon>
        <taxon>Sphingobacteriales</taxon>
        <taxon>Sphingobacteriaceae</taxon>
        <taxon>Pedobacter</taxon>
    </lineage>
</organism>
<name>A0A4R6SXH5_9SPHI</name>
<keyword evidence="1" id="KW-0812">Transmembrane</keyword>
<feature type="transmembrane region" description="Helical" evidence="1">
    <location>
        <begin position="173"/>
        <end position="192"/>
    </location>
</feature>
<dbReference type="OrthoDB" id="1523880at2"/>
<keyword evidence="1" id="KW-0472">Membrane</keyword>
<feature type="transmembrane region" description="Helical" evidence="1">
    <location>
        <begin position="204"/>
        <end position="223"/>
    </location>
</feature>
<evidence type="ECO:0008006" key="4">
    <source>
        <dbReference type="Google" id="ProtNLM"/>
    </source>
</evidence>
<feature type="transmembrane region" description="Helical" evidence="1">
    <location>
        <begin position="106"/>
        <end position="127"/>
    </location>
</feature>
<reference evidence="2 3" key="1">
    <citation type="submission" date="2019-03" db="EMBL/GenBank/DDBJ databases">
        <title>Genomic Encyclopedia of Archaeal and Bacterial Type Strains, Phase II (KMG-II): from individual species to whole genera.</title>
        <authorList>
            <person name="Goeker M."/>
        </authorList>
    </citation>
    <scope>NUCLEOTIDE SEQUENCE [LARGE SCALE GENOMIC DNA]</scope>
    <source>
        <strain evidence="2 3">DSM 19035</strain>
    </source>
</reference>
<evidence type="ECO:0000256" key="1">
    <source>
        <dbReference type="SAM" id="Phobius"/>
    </source>
</evidence>
<protein>
    <recommendedName>
        <fullName evidence="4">ABC-2 family transporter</fullName>
    </recommendedName>
</protein>
<evidence type="ECO:0000313" key="2">
    <source>
        <dbReference type="EMBL" id="TDQ09873.1"/>
    </source>
</evidence>
<feature type="transmembrane region" description="Helical" evidence="1">
    <location>
        <begin position="21"/>
        <end position="42"/>
    </location>
</feature>
<dbReference type="Proteomes" id="UP000295620">
    <property type="component" value="Unassembled WGS sequence"/>
</dbReference>
<accession>A0A4R6SXH5</accession>
<keyword evidence="1" id="KW-1133">Transmembrane helix</keyword>
<proteinExistence type="predicted"/>
<feature type="transmembrane region" description="Helical" evidence="1">
    <location>
        <begin position="243"/>
        <end position="263"/>
    </location>
</feature>
<gene>
    <name evidence="2" type="ORF">ATK78_2032</name>
</gene>
<sequence>MNNIFNIGRFGLLLKRQWVEFGKIYLISLFVVAGLLVAFYAFNIPSNENLPMFDNGRLRLQFRLPLFIILGFLFISIVSSGYYAVLGQKARSIIELMTPASTFEKFLAGVLFTGVLTIFCFILIFSVTDIMFMNYMEKTLTFPHFNDPVMGTFKSASIVSFYTEISKDNVFPYFYAVPFLVTSVFLLGSIYFNTFHYIKTAISVMVFISVLSYFTYKVGSWIHELYPVTGGGYHASKNNALTYILIGSILITLIFWITTYFRLKEKEA</sequence>